<dbReference type="Gene3D" id="2.70.98.10">
    <property type="match status" value="1"/>
</dbReference>
<accession>A0A381IJN9</accession>
<evidence type="ECO:0000313" key="2">
    <source>
        <dbReference type="Proteomes" id="UP000254701"/>
    </source>
</evidence>
<name>A0A381IJN9_AMIAI</name>
<dbReference type="AlphaFoldDB" id="A0A381IJN9"/>
<dbReference type="RefSeq" id="WP_115734016.1">
    <property type="nucleotide sequence ID" value="NZ_BAAAVY010000001.1"/>
</dbReference>
<proteinExistence type="predicted"/>
<dbReference type="CDD" id="cd09021">
    <property type="entry name" value="Aldose_epim_Ec_YphB"/>
    <property type="match status" value="1"/>
</dbReference>
<gene>
    <name evidence="1" type="primary">galM</name>
    <name evidence="1" type="ORF">NCTC10684_04974</name>
</gene>
<dbReference type="GO" id="GO:0005975">
    <property type="term" value="P:carbohydrate metabolic process"/>
    <property type="evidence" value="ECO:0007669"/>
    <property type="project" value="InterPro"/>
</dbReference>
<dbReference type="Pfam" id="PF01263">
    <property type="entry name" value="Aldose_epim"/>
    <property type="match status" value="1"/>
</dbReference>
<dbReference type="InterPro" id="IPR014718">
    <property type="entry name" value="GH-type_carb-bd"/>
</dbReference>
<dbReference type="GO" id="GO:0004034">
    <property type="term" value="F:aldose 1-epimerase activity"/>
    <property type="evidence" value="ECO:0007669"/>
    <property type="project" value="UniProtKB-EC"/>
</dbReference>
<dbReference type="GO" id="GO:0030246">
    <property type="term" value="F:carbohydrate binding"/>
    <property type="evidence" value="ECO:0007669"/>
    <property type="project" value="InterPro"/>
</dbReference>
<dbReference type="InterPro" id="IPR008183">
    <property type="entry name" value="Aldose_1/G6P_1-epimerase"/>
</dbReference>
<dbReference type="InterPro" id="IPR011013">
    <property type="entry name" value="Gal_mutarotase_sf_dom"/>
</dbReference>
<organism evidence="1 2">
    <name type="scientific">Aminobacter aminovorans</name>
    <name type="common">Chelatobacter heintzii</name>
    <dbReference type="NCBI Taxonomy" id="83263"/>
    <lineage>
        <taxon>Bacteria</taxon>
        <taxon>Pseudomonadati</taxon>
        <taxon>Pseudomonadota</taxon>
        <taxon>Alphaproteobacteria</taxon>
        <taxon>Hyphomicrobiales</taxon>
        <taxon>Phyllobacteriaceae</taxon>
        <taxon>Aminobacter</taxon>
    </lineage>
</organism>
<dbReference type="OrthoDB" id="9796517at2"/>
<evidence type="ECO:0000313" key="1">
    <source>
        <dbReference type="EMBL" id="SUY28087.1"/>
    </source>
</evidence>
<dbReference type="EMBL" id="UFSM01000002">
    <property type="protein sequence ID" value="SUY28087.1"/>
    <property type="molecule type" value="Genomic_DNA"/>
</dbReference>
<dbReference type="SUPFAM" id="SSF74650">
    <property type="entry name" value="Galactose mutarotase-like"/>
    <property type="match status" value="1"/>
</dbReference>
<dbReference type="EC" id="5.1.3.3" evidence="1"/>
<protein>
    <submittedName>
        <fullName evidence="1">Aldose 1-epimerase</fullName>
        <ecNumber evidence="1">5.1.3.3</ecNumber>
    </submittedName>
</protein>
<keyword evidence="1" id="KW-0413">Isomerase</keyword>
<reference evidence="1 2" key="1">
    <citation type="submission" date="2018-06" db="EMBL/GenBank/DDBJ databases">
        <authorList>
            <consortium name="Pathogen Informatics"/>
            <person name="Doyle S."/>
        </authorList>
    </citation>
    <scope>NUCLEOTIDE SEQUENCE [LARGE SCALE GENOMIC DNA]</scope>
    <source>
        <strain evidence="1 2">NCTC10684</strain>
    </source>
</reference>
<sequence>MQGFVELEGDRLSLRMSLKGGAVVDGHTRDGRRFLRRHDDGAFDVLRSACFPLVPVGNRVEGNDFELGGKSYRFTPNTAEPNYIHGDGWLAEWNVEDASATHVRLAFEQLRPAKSPHVYRAVQTVTLDGATVTLSLSVTNLGNETLPFGIGFHPYFPRTEGTLLTAPAMAWWTEREGYLPGVRTPIPDSADFATPRLLPRRRLNNCFEGWSGQAQIIWPETKLAADIAADASFSRYMLYAPEDDRSFFCLEPMSHTPNALATSGPNALHLLAPGQNLSGAFSITVSNFEVTQ</sequence>
<dbReference type="Proteomes" id="UP000254701">
    <property type="component" value="Unassembled WGS sequence"/>
</dbReference>